<organism evidence="7 8">
    <name type="scientific">Paenibacillus albidus</name>
    <dbReference type="NCBI Taxonomy" id="2041023"/>
    <lineage>
        <taxon>Bacteria</taxon>
        <taxon>Bacillati</taxon>
        <taxon>Bacillota</taxon>
        <taxon>Bacilli</taxon>
        <taxon>Bacillales</taxon>
        <taxon>Paenibacillaceae</taxon>
        <taxon>Paenibacillus</taxon>
    </lineage>
</organism>
<feature type="transmembrane region" description="Helical" evidence="5">
    <location>
        <begin position="591"/>
        <end position="611"/>
    </location>
</feature>
<dbReference type="InterPro" id="IPR017500">
    <property type="entry name" value="Phage_infect_YhgE_N"/>
</dbReference>
<dbReference type="NCBIfam" id="TIGR03061">
    <property type="entry name" value="pip_yhgE_Nterm"/>
    <property type="match status" value="1"/>
</dbReference>
<dbReference type="GO" id="GO:0016020">
    <property type="term" value="C:membrane"/>
    <property type="evidence" value="ECO:0007669"/>
    <property type="project" value="UniProtKB-SubCell"/>
</dbReference>
<feature type="domain" description="ABC-2 type transporter transmembrane" evidence="6">
    <location>
        <begin position="30"/>
        <end position="164"/>
    </location>
</feature>
<name>A0A917CNC6_9BACL</name>
<dbReference type="Proteomes" id="UP000637643">
    <property type="component" value="Unassembled WGS sequence"/>
</dbReference>
<dbReference type="Pfam" id="PF12698">
    <property type="entry name" value="ABC2_membrane_3"/>
    <property type="match status" value="2"/>
</dbReference>
<dbReference type="PANTHER" id="PTHR43077">
    <property type="entry name" value="TRANSPORT PERMEASE YVFS-RELATED"/>
    <property type="match status" value="1"/>
</dbReference>
<gene>
    <name evidence="7" type="ORF">GCM10010912_40230</name>
</gene>
<feature type="transmembrane region" description="Helical" evidence="5">
    <location>
        <begin position="561"/>
        <end position="585"/>
    </location>
</feature>
<comment type="caution">
    <text evidence="7">The sequence shown here is derived from an EMBL/GenBank/DDBJ whole genome shotgun (WGS) entry which is preliminary data.</text>
</comment>
<keyword evidence="4 5" id="KW-0472">Membrane</keyword>
<evidence type="ECO:0000259" key="6">
    <source>
        <dbReference type="Pfam" id="PF12698"/>
    </source>
</evidence>
<feature type="transmembrane region" description="Helical" evidence="5">
    <location>
        <begin position="521"/>
        <end position="540"/>
    </location>
</feature>
<dbReference type="Gene3D" id="3.40.1710.10">
    <property type="entry name" value="abc type-2 transporter like domain"/>
    <property type="match status" value="1"/>
</dbReference>
<evidence type="ECO:0000256" key="3">
    <source>
        <dbReference type="ARBA" id="ARBA00022989"/>
    </source>
</evidence>
<protein>
    <submittedName>
        <fullName evidence="7">Phage infection protein</fullName>
    </submittedName>
</protein>
<keyword evidence="2 5" id="KW-0812">Transmembrane</keyword>
<dbReference type="InterPro" id="IPR013525">
    <property type="entry name" value="ABC2_TM"/>
</dbReference>
<comment type="subcellular location">
    <subcellularLocation>
        <location evidence="1">Membrane</location>
        <topology evidence="1">Multi-pass membrane protein</topology>
    </subcellularLocation>
</comment>
<keyword evidence="3 5" id="KW-1133">Transmembrane helix</keyword>
<evidence type="ECO:0000313" key="7">
    <source>
        <dbReference type="EMBL" id="GGF91115.1"/>
    </source>
</evidence>
<dbReference type="GO" id="GO:0140359">
    <property type="term" value="F:ABC-type transporter activity"/>
    <property type="evidence" value="ECO:0007669"/>
    <property type="project" value="InterPro"/>
</dbReference>
<dbReference type="NCBIfam" id="TIGR03062">
    <property type="entry name" value="pip_yhgE_Cterm"/>
    <property type="match status" value="1"/>
</dbReference>
<dbReference type="EMBL" id="BMKR01000018">
    <property type="protein sequence ID" value="GGF91115.1"/>
    <property type="molecule type" value="Genomic_DNA"/>
</dbReference>
<feature type="transmembrane region" description="Helical" evidence="5">
    <location>
        <begin position="21"/>
        <end position="38"/>
    </location>
</feature>
<reference evidence="7" key="1">
    <citation type="journal article" date="2014" name="Int. J. Syst. Evol. Microbiol.">
        <title>Complete genome sequence of Corynebacterium casei LMG S-19264T (=DSM 44701T), isolated from a smear-ripened cheese.</title>
        <authorList>
            <consortium name="US DOE Joint Genome Institute (JGI-PGF)"/>
            <person name="Walter F."/>
            <person name="Albersmeier A."/>
            <person name="Kalinowski J."/>
            <person name="Ruckert C."/>
        </authorList>
    </citation>
    <scope>NUCLEOTIDE SEQUENCE</scope>
    <source>
        <strain evidence="7">CGMCC 1.16134</strain>
    </source>
</reference>
<sequence length="717" mass="78055">MRSILRIYSDDISRIARNWPAAVIVLGLAVLPSLYAWFNILASWDPYSQTGGLPVAVANLDQGASLRGTAINLGNEIVDSLKENHNIGWTFTDEEQAISGVKQGDYYACIIIPQQFSARIATVLSNEPQKAELVYYVNEKINAVAPKITAKGASGIIEQVDRSFTEAANGAIFRIFNEIGVELQANLPALLALRDYIFKLEAMTPEIGQALTMAADNVETSEHIVAGVQARMPQMAQMVRDGEQLALGLSTVLDSVTKEADTAGPFIKQNMQLLKTTADASAQLAYVLHDNNTGPAVVEAALDLMSRRLTAASNASVTLIGLFERLNNLTSENKLQPAISGLKLIQTKFERQNTLVETARTTILNGGKLTESLLAEFEQLSRDGSALLGELIERYDAGIQPEIAQGFAKALKTTQTAADVLHEATASIPDVQQIIEDAAQGLAAGDKALQEAVTRFPDAVSRLQGLAQRIRTLEQQGSLEDLIALLRRDATKESEFFAEPVILKENRLFPIPNYGSAMSPFFSTLSLWVGALLLVSLLSVDIHKYSAIVYKSHQVYFGRFLTFWTIAIVQSLFVTIGDMALLGTYVTNPGWFIFFGVLISSLFMLIVYTLVSVFGNVGKALAIVLLVLQLSGSGGTFPIQVTPAFFQALHPFLPFTYAISAMREAVGGIVWEVVVRDVCLLGVYAALALILGLTLKAWINRISSKIVRKAKESELLH</sequence>
<accession>A0A917CNC6</accession>
<evidence type="ECO:0000256" key="4">
    <source>
        <dbReference type="ARBA" id="ARBA00023136"/>
    </source>
</evidence>
<reference evidence="7" key="2">
    <citation type="submission" date="2020-09" db="EMBL/GenBank/DDBJ databases">
        <authorList>
            <person name="Sun Q."/>
            <person name="Zhou Y."/>
        </authorList>
    </citation>
    <scope>NUCLEOTIDE SEQUENCE</scope>
    <source>
        <strain evidence="7">CGMCC 1.16134</strain>
    </source>
</reference>
<evidence type="ECO:0000256" key="5">
    <source>
        <dbReference type="SAM" id="Phobius"/>
    </source>
</evidence>
<feature type="domain" description="ABC-2 type transporter transmembrane" evidence="6">
    <location>
        <begin position="512"/>
        <end position="693"/>
    </location>
</feature>
<proteinExistence type="predicted"/>
<dbReference type="InterPro" id="IPR051328">
    <property type="entry name" value="T7SS_ABC-Transporter"/>
</dbReference>
<feature type="transmembrane region" description="Helical" evidence="5">
    <location>
        <begin position="681"/>
        <end position="699"/>
    </location>
</feature>
<feature type="transmembrane region" description="Helical" evidence="5">
    <location>
        <begin position="623"/>
        <end position="646"/>
    </location>
</feature>
<dbReference type="InterPro" id="IPR017501">
    <property type="entry name" value="Phage_infect_YhgE_C"/>
</dbReference>
<evidence type="ECO:0000256" key="2">
    <source>
        <dbReference type="ARBA" id="ARBA00022692"/>
    </source>
</evidence>
<dbReference type="AlphaFoldDB" id="A0A917CNC6"/>
<evidence type="ECO:0000256" key="1">
    <source>
        <dbReference type="ARBA" id="ARBA00004141"/>
    </source>
</evidence>
<keyword evidence="8" id="KW-1185">Reference proteome</keyword>
<evidence type="ECO:0000313" key="8">
    <source>
        <dbReference type="Proteomes" id="UP000637643"/>
    </source>
</evidence>
<dbReference type="PANTHER" id="PTHR43077:SF10">
    <property type="entry name" value="TRANSPORT PERMEASE PROTEIN"/>
    <property type="match status" value="1"/>
</dbReference>